<proteinExistence type="predicted"/>
<evidence type="ECO:0000259" key="1">
    <source>
        <dbReference type="Pfam" id="PF24740"/>
    </source>
</evidence>
<organism evidence="2 3">
    <name type="scientific">Dactylosporangium maewongense</name>
    <dbReference type="NCBI Taxonomy" id="634393"/>
    <lineage>
        <taxon>Bacteria</taxon>
        <taxon>Bacillati</taxon>
        <taxon>Actinomycetota</taxon>
        <taxon>Actinomycetes</taxon>
        <taxon>Micromonosporales</taxon>
        <taxon>Micromonosporaceae</taxon>
        <taxon>Dactylosporangium</taxon>
    </lineage>
</organism>
<keyword evidence="3" id="KW-1185">Reference proteome</keyword>
<sequence>MGYGVMAYRVDIDRLAALCGSGDNQARRAICGRFRTDIARLNDDLDCSNDRGAPSVFTAIEHLVMGGDKTLPGHLYGYGFKYMVEFSGRFLDNSQFYPCPSSYLDSTVDPAMKATGAAISMSDLIFRGAPVSFPSPDDFPSIGYWTAAEVAAAAEPLKSGTTDEVRAVAAWTAGAAAEQKGIVGFYH</sequence>
<dbReference type="RefSeq" id="WP_344510565.1">
    <property type="nucleotide sequence ID" value="NZ_BAAAQD010000025.1"/>
</dbReference>
<dbReference type="EMBL" id="BAAAQD010000025">
    <property type="protein sequence ID" value="GAA1555853.1"/>
    <property type="molecule type" value="Genomic_DNA"/>
</dbReference>
<comment type="caution">
    <text evidence="2">The sequence shown here is derived from an EMBL/GenBank/DDBJ whole genome shotgun (WGS) entry which is preliminary data.</text>
</comment>
<dbReference type="Proteomes" id="UP001501470">
    <property type="component" value="Unassembled WGS sequence"/>
</dbReference>
<name>A0ABP4N5L3_9ACTN</name>
<dbReference type="InterPro" id="IPR056108">
    <property type="entry name" value="DUF7691"/>
</dbReference>
<reference evidence="3" key="1">
    <citation type="journal article" date="2019" name="Int. J. Syst. Evol. Microbiol.">
        <title>The Global Catalogue of Microorganisms (GCM) 10K type strain sequencing project: providing services to taxonomists for standard genome sequencing and annotation.</title>
        <authorList>
            <consortium name="The Broad Institute Genomics Platform"/>
            <consortium name="The Broad Institute Genome Sequencing Center for Infectious Disease"/>
            <person name="Wu L."/>
            <person name="Ma J."/>
        </authorList>
    </citation>
    <scope>NUCLEOTIDE SEQUENCE [LARGE SCALE GENOMIC DNA]</scope>
    <source>
        <strain evidence="3">JCM 15933</strain>
    </source>
</reference>
<evidence type="ECO:0000313" key="2">
    <source>
        <dbReference type="EMBL" id="GAA1555853.1"/>
    </source>
</evidence>
<evidence type="ECO:0000313" key="3">
    <source>
        <dbReference type="Proteomes" id="UP001501470"/>
    </source>
</evidence>
<feature type="domain" description="DUF7691" evidence="1">
    <location>
        <begin position="1"/>
        <end position="187"/>
    </location>
</feature>
<dbReference type="Pfam" id="PF24740">
    <property type="entry name" value="DUF7691"/>
    <property type="match status" value="1"/>
</dbReference>
<gene>
    <name evidence="2" type="ORF">GCM10009827_090810</name>
</gene>
<accession>A0ABP4N5L3</accession>
<protein>
    <recommendedName>
        <fullName evidence="1">DUF7691 domain-containing protein</fullName>
    </recommendedName>
</protein>